<feature type="region of interest" description="Disordered" evidence="5">
    <location>
        <begin position="409"/>
        <end position="435"/>
    </location>
</feature>
<evidence type="ECO:0000259" key="6">
    <source>
        <dbReference type="Pfam" id="PF01420"/>
    </source>
</evidence>
<dbReference type="InterPro" id="IPR000055">
    <property type="entry name" value="Restrct_endonuc_typeI_TRD"/>
</dbReference>
<evidence type="ECO:0000313" key="8">
    <source>
        <dbReference type="Proteomes" id="UP000298058"/>
    </source>
</evidence>
<accession>A0A4R9M079</accession>
<dbReference type="GO" id="GO:0009307">
    <property type="term" value="P:DNA restriction-modification system"/>
    <property type="evidence" value="ECO:0007669"/>
    <property type="project" value="UniProtKB-KW"/>
</dbReference>
<keyword evidence="7" id="KW-0540">Nuclease</keyword>
<evidence type="ECO:0000256" key="4">
    <source>
        <dbReference type="SAM" id="Coils"/>
    </source>
</evidence>
<keyword evidence="3" id="KW-0238">DNA-binding</keyword>
<dbReference type="SUPFAM" id="SSF116734">
    <property type="entry name" value="DNA methylase specificity domain"/>
    <property type="match status" value="2"/>
</dbReference>
<keyword evidence="4" id="KW-0175">Coiled coil</keyword>
<dbReference type="OrthoDB" id="9811611at2"/>
<dbReference type="PANTHER" id="PTHR30408">
    <property type="entry name" value="TYPE-1 RESTRICTION ENZYME ECOKI SPECIFICITY PROTEIN"/>
    <property type="match status" value="1"/>
</dbReference>
<evidence type="ECO:0000256" key="2">
    <source>
        <dbReference type="ARBA" id="ARBA00022747"/>
    </source>
</evidence>
<proteinExistence type="inferred from homology"/>
<dbReference type="GO" id="GO:0004519">
    <property type="term" value="F:endonuclease activity"/>
    <property type="evidence" value="ECO:0007669"/>
    <property type="project" value="UniProtKB-KW"/>
</dbReference>
<feature type="domain" description="Type I restriction modification DNA specificity" evidence="6">
    <location>
        <begin position="19"/>
        <end position="179"/>
    </location>
</feature>
<dbReference type="EMBL" id="RQHW01000048">
    <property type="protein sequence ID" value="TGN18035.1"/>
    <property type="molecule type" value="Genomic_DNA"/>
</dbReference>
<organism evidence="7 8">
    <name type="scientific">Leptospira idonii</name>
    <dbReference type="NCBI Taxonomy" id="1193500"/>
    <lineage>
        <taxon>Bacteria</taxon>
        <taxon>Pseudomonadati</taxon>
        <taxon>Spirochaetota</taxon>
        <taxon>Spirochaetia</taxon>
        <taxon>Leptospirales</taxon>
        <taxon>Leptospiraceae</taxon>
        <taxon>Leptospira</taxon>
    </lineage>
</organism>
<dbReference type="AlphaFoldDB" id="A0A4R9M079"/>
<feature type="coiled-coil region" evidence="4">
    <location>
        <begin position="374"/>
        <end position="401"/>
    </location>
</feature>
<dbReference type="InterPro" id="IPR052021">
    <property type="entry name" value="Type-I_RS_S_subunit"/>
</dbReference>
<evidence type="ECO:0000256" key="3">
    <source>
        <dbReference type="ARBA" id="ARBA00023125"/>
    </source>
</evidence>
<comment type="similarity">
    <text evidence="1">Belongs to the type-I restriction system S methylase family.</text>
</comment>
<name>A0A4R9M079_9LEPT</name>
<evidence type="ECO:0000256" key="1">
    <source>
        <dbReference type="ARBA" id="ARBA00010923"/>
    </source>
</evidence>
<dbReference type="InterPro" id="IPR044946">
    <property type="entry name" value="Restrct_endonuc_typeI_TRD_sf"/>
</dbReference>
<feature type="domain" description="Type I restriction modification DNA specificity" evidence="6">
    <location>
        <begin position="205"/>
        <end position="392"/>
    </location>
</feature>
<protein>
    <submittedName>
        <fullName evidence="7">Restriction endonuclease subunit S</fullName>
    </submittedName>
</protein>
<gene>
    <name evidence="7" type="ORF">EHS15_15555</name>
</gene>
<dbReference type="Pfam" id="PF01420">
    <property type="entry name" value="Methylase_S"/>
    <property type="match status" value="2"/>
</dbReference>
<evidence type="ECO:0000256" key="5">
    <source>
        <dbReference type="SAM" id="MobiDB-lite"/>
    </source>
</evidence>
<keyword evidence="2" id="KW-0680">Restriction system</keyword>
<reference evidence="7" key="1">
    <citation type="journal article" date="2019" name="PLoS Negl. Trop. Dis.">
        <title>Revisiting the worldwide diversity of Leptospira species in the environment.</title>
        <authorList>
            <person name="Vincent A.T."/>
            <person name="Schiettekatte O."/>
            <person name="Bourhy P."/>
            <person name="Veyrier F.J."/>
            <person name="Picardeau M."/>
        </authorList>
    </citation>
    <scope>NUCLEOTIDE SEQUENCE [LARGE SCALE GENOMIC DNA]</scope>
    <source>
        <strain evidence="7">201300427</strain>
    </source>
</reference>
<dbReference type="Proteomes" id="UP000298058">
    <property type="component" value="Unassembled WGS sequence"/>
</dbReference>
<keyword evidence="7" id="KW-0378">Hydrolase</keyword>
<dbReference type="PANTHER" id="PTHR30408:SF12">
    <property type="entry name" value="TYPE I RESTRICTION ENZYME MJAVIII SPECIFICITY SUBUNIT"/>
    <property type="match status" value="1"/>
</dbReference>
<comment type="caution">
    <text evidence="7">The sequence shown here is derived from an EMBL/GenBank/DDBJ whole genome shotgun (WGS) entry which is preliminary data.</text>
</comment>
<evidence type="ECO:0000313" key="7">
    <source>
        <dbReference type="EMBL" id="TGN18035.1"/>
    </source>
</evidence>
<keyword evidence="8" id="KW-1185">Reference proteome</keyword>
<dbReference type="Gene3D" id="3.90.220.20">
    <property type="entry name" value="DNA methylase specificity domains"/>
    <property type="match status" value="2"/>
</dbReference>
<keyword evidence="7" id="KW-0255">Endonuclease</keyword>
<dbReference type="GO" id="GO:0003677">
    <property type="term" value="F:DNA binding"/>
    <property type="evidence" value="ECO:0007669"/>
    <property type="project" value="UniProtKB-KW"/>
</dbReference>
<dbReference type="RefSeq" id="WP_135761516.1">
    <property type="nucleotide sequence ID" value="NZ_RQHW01000048.1"/>
</dbReference>
<sequence length="634" mass="72177">MNSKIYKLSDLISENGLYVDGDWIESKDQDPNGDVRLIQLADIGDGHFLNKSSRYMNIEDAKRLNCTFLEKGDILIARMPDPLGRACIFPGISQLAVTVVDICIVRPASEKVDVTYLKFLINNQQFRREIVSYTTGTTRKRISRTNLDKITFPLPPLEEQIHIANVLSKAEALIAKRKESLALLDAYLKSVFLEMFGEIEAKKQKWPVVQINDLAANHKGAMRTGPFGSNLLHSEFSEDGDVAVLGIDNAVKNKFSWGAKRFISKEKYEELKAYRIFPGDVIITIMGTVGRSAVIPDDIPLAINTKHLAALTFNKEKANPKFICFSFQSNPSIIKQMQSKNRGAIMDGLNLTLIKEIRLPLPPLDLQNQFAAVVEKVEALKETYQKSLVELENLYGSLSQRAFRGELGGETQHAAAKNPKAEKEPAIKNKTSITEASDSLPSSNIIEFKPTNVDYYKRTVLAAEIVWQLQNEPTLGHLKLQKLMYLCIKSADMQLPVNFLKQAMGPFDPSLMRSIDKQLKDKKWFQYETNQSLKYRKLEKAGEHQKDFIKYYGNQKDQIHYLLKKFKTTSSDTIEIVATLYACYENILMQKEVFSETLLFQRFYEWSEHKKEFDELEVKKVFNRMKEAGVVPKG</sequence>